<dbReference type="Proteomes" id="UP000194236">
    <property type="component" value="Unassembled WGS sequence"/>
</dbReference>
<feature type="non-terminal residue" evidence="3">
    <location>
        <position position="1"/>
    </location>
</feature>
<dbReference type="AlphaFoldDB" id="A0A1Y3BTX3"/>
<feature type="compositionally biased region" description="Low complexity" evidence="2">
    <location>
        <begin position="280"/>
        <end position="291"/>
    </location>
</feature>
<feature type="compositionally biased region" description="Polar residues" evidence="2">
    <location>
        <begin position="45"/>
        <end position="56"/>
    </location>
</feature>
<keyword evidence="4" id="KW-1185">Reference proteome</keyword>
<evidence type="ECO:0008006" key="5">
    <source>
        <dbReference type="Google" id="ProtNLM"/>
    </source>
</evidence>
<name>A0A1Y3BTX3_EURMA</name>
<dbReference type="EMBL" id="MUJZ01003331">
    <property type="protein sequence ID" value="OTF83527.1"/>
    <property type="molecule type" value="Genomic_DNA"/>
</dbReference>
<feature type="region of interest" description="Disordered" evidence="2">
    <location>
        <begin position="42"/>
        <end position="68"/>
    </location>
</feature>
<evidence type="ECO:0000313" key="3">
    <source>
        <dbReference type="EMBL" id="OTF83527.1"/>
    </source>
</evidence>
<evidence type="ECO:0000313" key="4">
    <source>
        <dbReference type="Proteomes" id="UP000194236"/>
    </source>
</evidence>
<gene>
    <name evidence="3" type="ORF">BLA29_003783</name>
</gene>
<accession>A0A1Y3BTX3</accession>
<proteinExistence type="predicted"/>
<feature type="non-terminal residue" evidence="3">
    <location>
        <position position="628"/>
    </location>
</feature>
<evidence type="ECO:0000256" key="2">
    <source>
        <dbReference type="SAM" id="MobiDB-lite"/>
    </source>
</evidence>
<dbReference type="OrthoDB" id="6516177at2759"/>
<sequence length="628" mass="73418">KVDEIIPNLDKIEENSNSNNDWLLNEQILREKLIRSMMEKKKMTNENSIQEPSLTTQQQQQQRGSPLSVINGNVSKEELELTKSKIDLSRYQLVIHFSSSDDDSEIEQPVAATNTVIIPSTSTSKNVSVIKKLSKSQQQEYEKLRKEIERRESVIVKEQQQTKKIDMLGKSLRQHESHYRQTMANVEKKQQSIHGLNVKFTMMKKKLTKSKNRLLKLKHSYVLAQKSHKLLAVQLQLAMKEMNVLKQSLTVDSAGLHKHRMNCMRIGRQLHGPEYQITTKRSSSFKSQQKQLMGNDRQMKGKKKLRKKQTENRIQSLRYFRKRIQSSMRNFANANTVFILLQHCVHFNFNLIRSSRFLQTRGSIPFSDFTENSSQQLDSNQLDRYCTGLNFSHYQSVLCHFNSYRFADIDTDSIMDFWSNGLSPMAMICHFDLMGACNDQTCCHQHQKDYLYGPRQKLLDILAYSEEFAAEIPLDEVKKNPRLLSEKLEEFLRRKQPTMTVEEKSSLEVIARQFAHSIFSNDQSKISISSLMIRLFPKELISMAADRCESFKTKIPFDDYRYRFDHRSLNDLFNLKLDRLVNDYRMIDPDSFIHYRYFAPEGVPITAQLESSLAEDPNNVQMWINLAY</sequence>
<feature type="region of interest" description="Disordered" evidence="2">
    <location>
        <begin position="278"/>
        <end position="308"/>
    </location>
</feature>
<reference evidence="3 4" key="1">
    <citation type="submission" date="2017-03" db="EMBL/GenBank/DDBJ databases">
        <title>Genome Survey of Euroglyphus maynei.</title>
        <authorList>
            <person name="Arlian L.G."/>
            <person name="Morgan M.S."/>
            <person name="Rider S.D."/>
        </authorList>
    </citation>
    <scope>NUCLEOTIDE SEQUENCE [LARGE SCALE GENOMIC DNA]</scope>
    <source>
        <strain evidence="3">Arlian Lab</strain>
        <tissue evidence="3">Whole body</tissue>
    </source>
</reference>
<comment type="caution">
    <text evidence="3">The sequence shown here is derived from an EMBL/GenBank/DDBJ whole genome shotgun (WGS) entry which is preliminary data.</text>
</comment>
<evidence type="ECO:0000256" key="1">
    <source>
        <dbReference type="SAM" id="Coils"/>
    </source>
</evidence>
<protein>
    <recommendedName>
        <fullName evidence="5">Zinc-finger domain-containing protein</fullName>
    </recommendedName>
</protein>
<keyword evidence="1" id="KW-0175">Coiled coil</keyword>
<feature type="coiled-coil region" evidence="1">
    <location>
        <begin position="127"/>
        <end position="161"/>
    </location>
</feature>
<organism evidence="3 4">
    <name type="scientific">Euroglyphus maynei</name>
    <name type="common">Mayne's house dust mite</name>
    <dbReference type="NCBI Taxonomy" id="6958"/>
    <lineage>
        <taxon>Eukaryota</taxon>
        <taxon>Metazoa</taxon>
        <taxon>Ecdysozoa</taxon>
        <taxon>Arthropoda</taxon>
        <taxon>Chelicerata</taxon>
        <taxon>Arachnida</taxon>
        <taxon>Acari</taxon>
        <taxon>Acariformes</taxon>
        <taxon>Sarcoptiformes</taxon>
        <taxon>Astigmata</taxon>
        <taxon>Psoroptidia</taxon>
        <taxon>Analgoidea</taxon>
        <taxon>Pyroglyphidae</taxon>
        <taxon>Pyroglyphinae</taxon>
        <taxon>Euroglyphus</taxon>
    </lineage>
</organism>